<organism evidence="1 2">
    <name type="scientific">Rhipicephalus microplus</name>
    <name type="common">Cattle tick</name>
    <name type="synonym">Boophilus microplus</name>
    <dbReference type="NCBI Taxonomy" id="6941"/>
    <lineage>
        <taxon>Eukaryota</taxon>
        <taxon>Metazoa</taxon>
        <taxon>Ecdysozoa</taxon>
        <taxon>Arthropoda</taxon>
        <taxon>Chelicerata</taxon>
        <taxon>Arachnida</taxon>
        <taxon>Acari</taxon>
        <taxon>Parasitiformes</taxon>
        <taxon>Ixodida</taxon>
        <taxon>Ixodoidea</taxon>
        <taxon>Ixodidae</taxon>
        <taxon>Rhipicephalinae</taxon>
        <taxon>Rhipicephalus</taxon>
        <taxon>Boophilus</taxon>
    </lineage>
</organism>
<dbReference type="EMBL" id="JABSTU010000004">
    <property type="protein sequence ID" value="KAH8032744.1"/>
    <property type="molecule type" value="Genomic_DNA"/>
</dbReference>
<reference evidence="1" key="2">
    <citation type="submission" date="2021-09" db="EMBL/GenBank/DDBJ databases">
        <authorList>
            <person name="Jia N."/>
            <person name="Wang J."/>
            <person name="Shi W."/>
            <person name="Du L."/>
            <person name="Sun Y."/>
            <person name="Zhan W."/>
            <person name="Jiang J."/>
            <person name="Wang Q."/>
            <person name="Zhang B."/>
            <person name="Ji P."/>
            <person name="Sakyi L.B."/>
            <person name="Cui X."/>
            <person name="Yuan T."/>
            <person name="Jiang B."/>
            <person name="Yang W."/>
            <person name="Lam T.T.-Y."/>
            <person name="Chang Q."/>
            <person name="Ding S."/>
            <person name="Wang X."/>
            <person name="Zhu J."/>
            <person name="Ruan X."/>
            <person name="Zhao L."/>
            <person name="Wei J."/>
            <person name="Que T."/>
            <person name="Du C."/>
            <person name="Cheng J."/>
            <person name="Dai P."/>
            <person name="Han X."/>
            <person name="Huang E."/>
            <person name="Gao Y."/>
            <person name="Liu J."/>
            <person name="Shao H."/>
            <person name="Ye R."/>
            <person name="Li L."/>
            <person name="Wei W."/>
            <person name="Wang X."/>
            <person name="Wang C."/>
            <person name="Huo Q."/>
            <person name="Li W."/>
            <person name="Guo W."/>
            <person name="Chen H."/>
            <person name="Chen S."/>
            <person name="Zhou L."/>
            <person name="Zhou L."/>
            <person name="Ni X."/>
            <person name="Tian J."/>
            <person name="Zhou Y."/>
            <person name="Sheng Y."/>
            <person name="Liu T."/>
            <person name="Pan Y."/>
            <person name="Xia L."/>
            <person name="Li J."/>
            <person name="Zhao F."/>
            <person name="Cao W."/>
        </authorList>
    </citation>
    <scope>NUCLEOTIDE SEQUENCE</scope>
    <source>
        <strain evidence="1">Rmic-2018</strain>
        <tissue evidence="1">Larvae</tissue>
    </source>
</reference>
<evidence type="ECO:0000313" key="1">
    <source>
        <dbReference type="EMBL" id="KAH8032744.1"/>
    </source>
</evidence>
<name>A0A9J6EFG6_RHIMP</name>
<proteinExistence type="predicted"/>
<comment type="caution">
    <text evidence="1">The sequence shown here is derived from an EMBL/GenBank/DDBJ whole genome shotgun (WGS) entry which is preliminary data.</text>
</comment>
<accession>A0A9J6EFG6</accession>
<protein>
    <submittedName>
        <fullName evidence="1">Uncharacterized protein</fullName>
    </submittedName>
</protein>
<dbReference type="Proteomes" id="UP000821866">
    <property type="component" value="Chromosome 2"/>
</dbReference>
<sequence length="87" mass="9964">MPVYYCVLDFYPSKVGHPLWQREKYSLLKSLMRTFSKLAGDSRADSPGYSAKYGTYSLLDTSLNRIIDMERVQSNEVTSKSAMVLEE</sequence>
<evidence type="ECO:0000313" key="2">
    <source>
        <dbReference type="Proteomes" id="UP000821866"/>
    </source>
</evidence>
<dbReference type="AlphaFoldDB" id="A0A9J6EFG6"/>
<gene>
    <name evidence="1" type="ORF">HPB51_001442</name>
</gene>
<reference evidence="1" key="1">
    <citation type="journal article" date="2020" name="Cell">
        <title>Large-Scale Comparative Analyses of Tick Genomes Elucidate Their Genetic Diversity and Vector Capacities.</title>
        <authorList>
            <consortium name="Tick Genome and Microbiome Consortium (TIGMIC)"/>
            <person name="Jia N."/>
            <person name="Wang J."/>
            <person name="Shi W."/>
            <person name="Du L."/>
            <person name="Sun Y."/>
            <person name="Zhan W."/>
            <person name="Jiang J.F."/>
            <person name="Wang Q."/>
            <person name="Zhang B."/>
            <person name="Ji P."/>
            <person name="Bell-Sakyi L."/>
            <person name="Cui X.M."/>
            <person name="Yuan T.T."/>
            <person name="Jiang B.G."/>
            <person name="Yang W.F."/>
            <person name="Lam T.T."/>
            <person name="Chang Q.C."/>
            <person name="Ding S.J."/>
            <person name="Wang X.J."/>
            <person name="Zhu J.G."/>
            <person name="Ruan X.D."/>
            <person name="Zhao L."/>
            <person name="Wei J.T."/>
            <person name="Ye R.Z."/>
            <person name="Que T.C."/>
            <person name="Du C.H."/>
            <person name="Zhou Y.H."/>
            <person name="Cheng J.X."/>
            <person name="Dai P.F."/>
            <person name="Guo W.B."/>
            <person name="Han X.H."/>
            <person name="Huang E.J."/>
            <person name="Li L.F."/>
            <person name="Wei W."/>
            <person name="Gao Y.C."/>
            <person name="Liu J.Z."/>
            <person name="Shao H.Z."/>
            <person name="Wang X."/>
            <person name="Wang C.C."/>
            <person name="Yang T.C."/>
            <person name="Huo Q.B."/>
            <person name="Li W."/>
            <person name="Chen H.Y."/>
            <person name="Chen S.E."/>
            <person name="Zhou L.G."/>
            <person name="Ni X.B."/>
            <person name="Tian J.H."/>
            <person name="Sheng Y."/>
            <person name="Liu T."/>
            <person name="Pan Y.S."/>
            <person name="Xia L.Y."/>
            <person name="Li J."/>
            <person name="Zhao F."/>
            <person name="Cao W.C."/>
        </authorList>
    </citation>
    <scope>NUCLEOTIDE SEQUENCE</scope>
    <source>
        <strain evidence="1">Rmic-2018</strain>
    </source>
</reference>
<keyword evidence="2" id="KW-1185">Reference proteome</keyword>